<proteinExistence type="predicted"/>
<keyword evidence="11 19" id="KW-0460">Magnesium</keyword>
<evidence type="ECO:0000256" key="20">
    <source>
        <dbReference type="RuleBase" id="RU364087"/>
    </source>
</evidence>
<evidence type="ECO:0000256" key="12">
    <source>
        <dbReference type="ARBA" id="ARBA00022932"/>
    </source>
</evidence>
<dbReference type="PANTHER" id="PTHR30231:SF41">
    <property type="entry name" value="DNA POLYMERASE III SUBUNIT EPSILON"/>
    <property type="match status" value="1"/>
</dbReference>
<dbReference type="InterPro" id="IPR013520">
    <property type="entry name" value="Ribonucl_H"/>
</dbReference>
<evidence type="ECO:0000256" key="16">
    <source>
        <dbReference type="ARBA" id="ARBA00049244"/>
    </source>
</evidence>
<evidence type="ECO:0000313" key="22">
    <source>
        <dbReference type="EMBL" id="TBN53658.1"/>
    </source>
</evidence>
<dbReference type="GO" id="GO:0045004">
    <property type="term" value="P:DNA replication proofreading"/>
    <property type="evidence" value="ECO:0007669"/>
    <property type="project" value="TreeGrafter"/>
</dbReference>
<keyword evidence="7 20" id="KW-0540">Nuclease</keyword>
<evidence type="ECO:0000256" key="11">
    <source>
        <dbReference type="ARBA" id="ARBA00022842"/>
    </source>
</evidence>
<dbReference type="CDD" id="cd06131">
    <property type="entry name" value="DNA_pol_III_epsilon_Ecoli_like"/>
    <property type="match status" value="1"/>
</dbReference>
<dbReference type="InterPro" id="IPR006309">
    <property type="entry name" value="DnaQ_proteo"/>
</dbReference>
<evidence type="ECO:0000256" key="19">
    <source>
        <dbReference type="PIRSR" id="PIRSR606309-3"/>
    </source>
</evidence>
<evidence type="ECO:0000256" key="18">
    <source>
        <dbReference type="PIRSR" id="PIRSR606309-2"/>
    </source>
</evidence>
<dbReference type="EC" id="2.7.7.7" evidence="2 20"/>
<comment type="subunit">
    <text evidence="15 20">DNA polymerase III contains a core (composed of alpha, epsilon and theta chains) that associates with a tau subunit. This core dimerizes to form the POLIII' complex. PolIII' associates with the gamma complex (composed of gamma, delta, delta', psi and chi chains) and with the beta chain to form the complete DNA polymerase III complex.</text>
</comment>
<evidence type="ECO:0000256" key="8">
    <source>
        <dbReference type="ARBA" id="ARBA00022723"/>
    </source>
</evidence>
<dbReference type="EMBL" id="SIUB01000003">
    <property type="protein sequence ID" value="TBN53658.1"/>
    <property type="molecule type" value="Genomic_DNA"/>
</dbReference>
<evidence type="ECO:0000256" key="1">
    <source>
        <dbReference type="ARBA" id="ARBA00001936"/>
    </source>
</evidence>
<comment type="function">
    <text evidence="14 20">DNA polymerase III is a complex, multichain enzyme responsible for most of the replicative synthesis in bacteria. The epsilon subunit contain the editing function and is a proofreading 3'-5' exonuclease.</text>
</comment>
<keyword evidence="12 20" id="KW-0239">DNA-directed DNA polymerase</keyword>
<feature type="binding site" evidence="19">
    <location>
        <position position="9"/>
    </location>
    <ligand>
        <name>a divalent metal cation</name>
        <dbReference type="ChEBI" id="CHEBI:60240"/>
        <label>1</label>
        <note>catalytic</note>
    </ligand>
</feature>
<keyword evidence="6 20" id="KW-0235">DNA replication</keyword>
<evidence type="ECO:0000256" key="13">
    <source>
        <dbReference type="ARBA" id="ARBA00023211"/>
    </source>
</evidence>
<dbReference type="InterPro" id="IPR012337">
    <property type="entry name" value="RNaseH-like_sf"/>
</dbReference>
<evidence type="ECO:0000256" key="15">
    <source>
        <dbReference type="ARBA" id="ARBA00026073"/>
    </source>
</evidence>
<dbReference type="PANTHER" id="PTHR30231">
    <property type="entry name" value="DNA POLYMERASE III SUBUNIT EPSILON"/>
    <property type="match status" value="1"/>
</dbReference>
<evidence type="ECO:0000256" key="5">
    <source>
        <dbReference type="ARBA" id="ARBA00022695"/>
    </source>
</evidence>
<dbReference type="RefSeq" id="WP_131002676.1">
    <property type="nucleotide sequence ID" value="NZ_JBHSZR010000003.1"/>
</dbReference>
<dbReference type="Proteomes" id="UP000291613">
    <property type="component" value="Unassembled WGS sequence"/>
</dbReference>
<name>A0A4Q9GI19_9HYPH</name>
<keyword evidence="8 19" id="KW-0479">Metal-binding</keyword>
<sequence length="234" mass="25747">MREIVLDTETTGLDALTGDRVVEIGCVELLNRIATGNSYHVYLNPERDMPDDAFRVHGLSREFLSDKPLFADVVDEFLDFIKEGSLVIHNAAFDMGFLNAELSRCGREAIGSERVIDTLMLARRKNPGGSNSLDALCQRYGIDNSRRTKHGALLDSEILAEVYLELLGGRQATLGLSHLADRVAGGGRTAARRPTPLAPRLTPNDIAAHLAFVATLKEPVWRDYFVVPEMVAAE</sequence>
<dbReference type="InterPro" id="IPR006054">
    <property type="entry name" value="DnaQ"/>
</dbReference>
<evidence type="ECO:0000256" key="2">
    <source>
        <dbReference type="ARBA" id="ARBA00012417"/>
    </source>
</evidence>
<feature type="domain" description="Exonuclease" evidence="21">
    <location>
        <begin position="2"/>
        <end position="172"/>
    </location>
</feature>
<comment type="catalytic activity">
    <reaction evidence="16 20">
        <text>DNA(n) + a 2'-deoxyribonucleoside 5'-triphosphate = DNA(n+1) + diphosphate</text>
        <dbReference type="Rhea" id="RHEA:22508"/>
        <dbReference type="Rhea" id="RHEA-COMP:17339"/>
        <dbReference type="Rhea" id="RHEA-COMP:17340"/>
        <dbReference type="ChEBI" id="CHEBI:33019"/>
        <dbReference type="ChEBI" id="CHEBI:61560"/>
        <dbReference type="ChEBI" id="CHEBI:173112"/>
        <dbReference type="EC" id="2.7.7.7"/>
    </reaction>
</comment>
<feature type="active site" description="Proton acceptor" evidence="17">
    <location>
        <position position="150"/>
    </location>
</feature>
<comment type="caution">
    <text evidence="22">The sequence shown here is derived from an EMBL/GenBank/DDBJ whole genome shotgun (WGS) entry which is preliminary data.</text>
</comment>
<dbReference type="OrthoDB" id="9804290at2"/>
<dbReference type="Pfam" id="PF00929">
    <property type="entry name" value="RNase_T"/>
    <property type="match status" value="1"/>
</dbReference>
<evidence type="ECO:0000256" key="14">
    <source>
        <dbReference type="ARBA" id="ARBA00025483"/>
    </source>
</evidence>
<feature type="binding site" evidence="18">
    <location>
        <position position="57"/>
    </location>
    <ligand>
        <name>substrate</name>
    </ligand>
</feature>
<dbReference type="NCBIfam" id="NF004316">
    <property type="entry name" value="PRK05711.1"/>
    <property type="match status" value="1"/>
</dbReference>
<dbReference type="Gene3D" id="3.30.420.10">
    <property type="entry name" value="Ribonuclease H-like superfamily/Ribonuclease H"/>
    <property type="match status" value="1"/>
</dbReference>
<protein>
    <recommendedName>
        <fullName evidence="3 20">DNA polymerase III subunit epsilon</fullName>
        <ecNumber evidence="2 20">2.7.7.7</ecNumber>
    </recommendedName>
</protein>
<evidence type="ECO:0000256" key="6">
    <source>
        <dbReference type="ARBA" id="ARBA00022705"/>
    </source>
</evidence>
<dbReference type="GO" id="GO:0003677">
    <property type="term" value="F:DNA binding"/>
    <property type="evidence" value="ECO:0007669"/>
    <property type="project" value="InterPro"/>
</dbReference>
<keyword evidence="10 20" id="KW-0269">Exonuclease</keyword>
<keyword evidence="23" id="KW-1185">Reference proteome</keyword>
<feature type="binding site" evidence="19">
    <location>
        <position position="155"/>
    </location>
    <ligand>
        <name>a divalent metal cation</name>
        <dbReference type="ChEBI" id="CHEBI:60240"/>
        <label>1</label>
        <note>catalytic</note>
    </ligand>
</feature>
<keyword evidence="4 20" id="KW-0808">Transferase</keyword>
<organism evidence="22 23">
    <name type="scientific">Hansschlegelia quercus</name>
    <dbReference type="NCBI Taxonomy" id="2528245"/>
    <lineage>
        <taxon>Bacteria</taxon>
        <taxon>Pseudomonadati</taxon>
        <taxon>Pseudomonadota</taxon>
        <taxon>Alphaproteobacteria</taxon>
        <taxon>Hyphomicrobiales</taxon>
        <taxon>Methylopilaceae</taxon>
        <taxon>Hansschlegelia</taxon>
    </lineage>
</organism>
<evidence type="ECO:0000256" key="17">
    <source>
        <dbReference type="PIRSR" id="PIRSR606309-1"/>
    </source>
</evidence>
<evidence type="ECO:0000256" key="4">
    <source>
        <dbReference type="ARBA" id="ARBA00022679"/>
    </source>
</evidence>
<accession>A0A4Q9GI19</accession>
<dbReference type="GO" id="GO:0003887">
    <property type="term" value="F:DNA-directed DNA polymerase activity"/>
    <property type="evidence" value="ECO:0007669"/>
    <property type="project" value="UniProtKB-KW"/>
</dbReference>
<dbReference type="GO" id="GO:0005829">
    <property type="term" value="C:cytosol"/>
    <property type="evidence" value="ECO:0007669"/>
    <property type="project" value="TreeGrafter"/>
</dbReference>
<dbReference type="GO" id="GO:0046872">
    <property type="term" value="F:metal ion binding"/>
    <property type="evidence" value="ECO:0007669"/>
    <property type="project" value="UniProtKB-KW"/>
</dbReference>
<feature type="binding site" evidence="18">
    <location>
        <position position="9"/>
    </location>
    <ligand>
        <name>substrate</name>
    </ligand>
</feature>
<dbReference type="NCBIfam" id="TIGR01406">
    <property type="entry name" value="dnaQ_proteo"/>
    <property type="match status" value="1"/>
</dbReference>
<keyword evidence="5 20" id="KW-0548">Nucleotidyltransferase</keyword>
<dbReference type="SMART" id="SM00479">
    <property type="entry name" value="EXOIII"/>
    <property type="match status" value="1"/>
</dbReference>
<evidence type="ECO:0000256" key="3">
    <source>
        <dbReference type="ARBA" id="ARBA00020352"/>
    </source>
</evidence>
<reference evidence="22 23" key="1">
    <citation type="submission" date="2019-02" db="EMBL/GenBank/DDBJ databases">
        <title>Hansschlegelia quercus sp. nov., a novel methylotrophic bacterium from buds of oak (Quercus robur L.).</title>
        <authorList>
            <person name="Agafonova N.V."/>
            <person name="Kaparullina E.N."/>
            <person name="Grouzdev D.S."/>
            <person name="Doronina N.V."/>
        </authorList>
    </citation>
    <scope>NUCLEOTIDE SEQUENCE [LARGE SCALE GENOMIC DNA]</scope>
    <source>
        <strain evidence="22 23">Dub</strain>
    </source>
</reference>
<evidence type="ECO:0000313" key="23">
    <source>
        <dbReference type="Proteomes" id="UP000291613"/>
    </source>
</evidence>
<dbReference type="AlphaFoldDB" id="A0A4Q9GI19"/>
<dbReference type="NCBIfam" id="TIGR00573">
    <property type="entry name" value="dnaq"/>
    <property type="match status" value="1"/>
</dbReference>
<evidence type="ECO:0000256" key="7">
    <source>
        <dbReference type="ARBA" id="ARBA00022722"/>
    </source>
</evidence>
<evidence type="ECO:0000256" key="9">
    <source>
        <dbReference type="ARBA" id="ARBA00022801"/>
    </source>
</evidence>
<feature type="binding site" evidence="18">
    <location>
        <position position="155"/>
    </location>
    <ligand>
        <name>substrate</name>
    </ligand>
</feature>
<gene>
    <name evidence="20" type="primary">dnaQ</name>
    <name evidence="22" type="ORF">EYR15_07585</name>
</gene>
<comment type="cofactor">
    <cofactor evidence="1 20">
        <name>Mn(2+)</name>
        <dbReference type="ChEBI" id="CHEBI:29035"/>
    </cofactor>
</comment>
<evidence type="ECO:0000256" key="10">
    <source>
        <dbReference type="ARBA" id="ARBA00022839"/>
    </source>
</evidence>
<dbReference type="InterPro" id="IPR036397">
    <property type="entry name" value="RNaseH_sf"/>
</dbReference>
<feature type="binding site" evidence="18">
    <location>
        <position position="7"/>
    </location>
    <ligand>
        <name>substrate</name>
    </ligand>
</feature>
<dbReference type="SUPFAM" id="SSF53098">
    <property type="entry name" value="Ribonuclease H-like"/>
    <property type="match status" value="1"/>
</dbReference>
<comment type="cofactor">
    <cofactor evidence="19">
        <name>Mg(2+)</name>
        <dbReference type="ChEBI" id="CHEBI:18420"/>
    </cofactor>
    <cofactor evidence="19">
        <name>Mn(2+)</name>
        <dbReference type="ChEBI" id="CHEBI:29035"/>
    </cofactor>
    <text evidence="19">Binds 2 divalent metal cations. Magnesium or manganese.</text>
</comment>
<dbReference type="FunFam" id="3.30.420.10:FF:000012">
    <property type="entry name" value="DNA polymerase III subunit epsilon"/>
    <property type="match status" value="1"/>
</dbReference>
<feature type="binding site" evidence="19">
    <location>
        <position position="7"/>
    </location>
    <ligand>
        <name>a divalent metal cation</name>
        <dbReference type="ChEBI" id="CHEBI:60240"/>
        <label>1</label>
        <note>catalytic</note>
    </ligand>
</feature>
<evidence type="ECO:0000259" key="21">
    <source>
        <dbReference type="SMART" id="SM00479"/>
    </source>
</evidence>
<keyword evidence="13 19" id="KW-0464">Manganese</keyword>
<dbReference type="GO" id="GO:0008408">
    <property type="term" value="F:3'-5' exonuclease activity"/>
    <property type="evidence" value="ECO:0007669"/>
    <property type="project" value="TreeGrafter"/>
</dbReference>
<keyword evidence="9 20" id="KW-0378">Hydrolase</keyword>